<dbReference type="OrthoDB" id="10045365at2759"/>
<comment type="caution">
    <text evidence="4">The sequence shown here is derived from an EMBL/GenBank/DDBJ whole genome shotgun (WGS) entry which is preliminary data.</text>
</comment>
<dbReference type="InterPro" id="IPR002181">
    <property type="entry name" value="Fibrinogen_a/b/g_C_dom"/>
</dbReference>
<accession>A0A2G8L734</accession>
<dbReference type="PROSITE" id="PS50026">
    <property type="entry name" value="EGF_3"/>
    <property type="match status" value="1"/>
</dbReference>
<keyword evidence="1" id="KW-0245">EGF-like domain</keyword>
<dbReference type="PANTHER" id="PTHR19143">
    <property type="entry name" value="FIBRINOGEN/TENASCIN/ANGIOPOEITIN"/>
    <property type="match status" value="1"/>
</dbReference>
<gene>
    <name evidence="4" type="ORF">BSL78_07133</name>
</gene>
<evidence type="ECO:0000259" key="3">
    <source>
        <dbReference type="PROSITE" id="PS51406"/>
    </source>
</evidence>
<evidence type="ECO:0000313" key="4">
    <source>
        <dbReference type="EMBL" id="PIK55985.1"/>
    </source>
</evidence>
<reference evidence="4 5" key="1">
    <citation type="journal article" date="2017" name="PLoS Biol.">
        <title>The sea cucumber genome provides insights into morphological evolution and visceral regeneration.</title>
        <authorList>
            <person name="Zhang X."/>
            <person name="Sun L."/>
            <person name="Yuan J."/>
            <person name="Sun Y."/>
            <person name="Gao Y."/>
            <person name="Zhang L."/>
            <person name="Li S."/>
            <person name="Dai H."/>
            <person name="Hamel J.F."/>
            <person name="Liu C."/>
            <person name="Yu Y."/>
            <person name="Liu S."/>
            <person name="Lin W."/>
            <person name="Guo K."/>
            <person name="Jin S."/>
            <person name="Xu P."/>
            <person name="Storey K.B."/>
            <person name="Huan P."/>
            <person name="Zhang T."/>
            <person name="Zhou Y."/>
            <person name="Zhang J."/>
            <person name="Lin C."/>
            <person name="Li X."/>
            <person name="Xing L."/>
            <person name="Huo D."/>
            <person name="Sun M."/>
            <person name="Wang L."/>
            <person name="Mercier A."/>
            <person name="Li F."/>
            <person name="Yang H."/>
            <person name="Xiang J."/>
        </authorList>
    </citation>
    <scope>NUCLEOTIDE SEQUENCE [LARGE SCALE GENOMIC DNA]</scope>
    <source>
        <strain evidence="4">Shaxun</strain>
        <tissue evidence="4">Muscle</tissue>
    </source>
</reference>
<dbReference type="EMBL" id="MRZV01000193">
    <property type="protein sequence ID" value="PIK55985.1"/>
    <property type="molecule type" value="Genomic_DNA"/>
</dbReference>
<dbReference type="CDD" id="cd19941">
    <property type="entry name" value="TIL"/>
    <property type="match status" value="1"/>
</dbReference>
<feature type="domain" description="Fibrinogen C-terminal" evidence="3">
    <location>
        <begin position="127"/>
        <end position="350"/>
    </location>
</feature>
<dbReference type="CDD" id="cd00087">
    <property type="entry name" value="FReD"/>
    <property type="match status" value="1"/>
</dbReference>
<feature type="domain" description="EGF-like" evidence="2">
    <location>
        <begin position="91"/>
        <end position="131"/>
    </location>
</feature>
<dbReference type="SUPFAM" id="SSF56496">
    <property type="entry name" value="Fibrinogen C-terminal domain-like"/>
    <property type="match status" value="1"/>
</dbReference>
<dbReference type="InterPro" id="IPR036056">
    <property type="entry name" value="Fibrinogen-like_C"/>
</dbReference>
<sequence length="350" mass="39610">MSSQQSQISKCPMNMVVGNCTCLGTCVDPFGCHGNCTDSDICICPPDGFLMNGEDCVPIEDCGCYVEDVGILQGEVFINNDCSMRCVCSQGDLMCDYEFRCSDNATCQQQNLNDVPCICDDGFYGNGLNCTLALDCADYHNAGFVENGTYLITPKNWTRGPFEVYCDMATSGGGWTVFQRRVDGSVDFYLNWADYKEGFGDEDQEHWLGNDKIHLITHQREYKLRIDLSTDDMHHYAEHDIFRIGNEENNYTLTDIIQGTGSEARPSMIFNLGAPWSTKDRDNADNVEGTNDFECAVENHGAFWYDARKWCSLFNPNGQYNGSELKGIYWKLLSEHRFVVKFVEMKLRPY</sequence>
<dbReference type="PROSITE" id="PS01186">
    <property type="entry name" value="EGF_2"/>
    <property type="match status" value="1"/>
</dbReference>
<dbReference type="Gene3D" id="3.90.215.10">
    <property type="entry name" value="Gamma Fibrinogen, chain A, domain 1"/>
    <property type="match status" value="1"/>
</dbReference>
<dbReference type="InterPro" id="IPR000742">
    <property type="entry name" value="EGF"/>
</dbReference>
<protein>
    <submittedName>
        <fullName evidence="4">Putative ryncolin-1-like</fullName>
    </submittedName>
</protein>
<dbReference type="InterPro" id="IPR014716">
    <property type="entry name" value="Fibrinogen_a/b/g_C_1"/>
</dbReference>
<name>A0A2G8L734_STIJA</name>
<dbReference type="NCBIfam" id="NF040941">
    <property type="entry name" value="GGGWT_bact"/>
    <property type="match status" value="1"/>
</dbReference>
<dbReference type="AlphaFoldDB" id="A0A2G8L734"/>
<dbReference type="Proteomes" id="UP000230750">
    <property type="component" value="Unassembled WGS sequence"/>
</dbReference>
<dbReference type="GO" id="GO:0005615">
    <property type="term" value="C:extracellular space"/>
    <property type="evidence" value="ECO:0007669"/>
    <property type="project" value="TreeGrafter"/>
</dbReference>
<evidence type="ECO:0000256" key="1">
    <source>
        <dbReference type="PROSITE-ProRule" id="PRU00076"/>
    </source>
</evidence>
<dbReference type="PROSITE" id="PS51406">
    <property type="entry name" value="FIBRINOGEN_C_2"/>
    <property type="match status" value="1"/>
</dbReference>
<evidence type="ECO:0000313" key="5">
    <source>
        <dbReference type="Proteomes" id="UP000230750"/>
    </source>
</evidence>
<dbReference type="InterPro" id="IPR050373">
    <property type="entry name" value="Fibrinogen_C-term_domain"/>
</dbReference>
<organism evidence="4 5">
    <name type="scientific">Stichopus japonicus</name>
    <name type="common">Sea cucumber</name>
    <dbReference type="NCBI Taxonomy" id="307972"/>
    <lineage>
        <taxon>Eukaryota</taxon>
        <taxon>Metazoa</taxon>
        <taxon>Echinodermata</taxon>
        <taxon>Eleutherozoa</taxon>
        <taxon>Echinozoa</taxon>
        <taxon>Holothuroidea</taxon>
        <taxon>Aspidochirotacea</taxon>
        <taxon>Aspidochirotida</taxon>
        <taxon>Stichopodidae</taxon>
        <taxon>Apostichopus</taxon>
    </lineage>
</organism>
<proteinExistence type="predicted"/>
<dbReference type="SMART" id="SM00186">
    <property type="entry name" value="FBG"/>
    <property type="match status" value="1"/>
</dbReference>
<comment type="caution">
    <text evidence="1">Lacks conserved residue(s) required for the propagation of feature annotation.</text>
</comment>
<evidence type="ECO:0000259" key="2">
    <source>
        <dbReference type="PROSITE" id="PS50026"/>
    </source>
</evidence>
<dbReference type="STRING" id="307972.A0A2G8L734"/>
<dbReference type="Pfam" id="PF00147">
    <property type="entry name" value="Fibrinogen_C"/>
    <property type="match status" value="1"/>
</dbReference>
<keyword evidence="5" id="KW-1185">Reference proteome</keyword>